<evidence type="ECO:0000313" key="3">
    <source>
        <dbReference type="Proteomes" id="UP000217895"/>
    </source>
</evidence>
<feature type="domain" description="HNH nuclease" evidence="1">
    <location>
        <begin position="265"/>
        <end position="314"/>
    </location>
</feature>
<name>A0A1Z4JS60_LEPBY</name>
<evidence type="ECO:0000313" key="2">
    <source>
        <dbReference type="EMBL" id="BAY59569.1"/>
    </source>
</evidence>
<dbReference type="Proteomes" id="UP000217895">
    <property type="component" value="Plasmid Plasmid2 dna"/>
</dbReference>
<keyword evidence="2" id="KW-0614">Plasmid</keyword>
<keyword evidence="3" id="KW-1185">Reference proteome</keyword>
<reference evidence="2 3" key="1">
    <citation type="submission" date="2017-06" db="EMBL/GenBank/DDBJ databases">
        <title>Genome sequencing of cyanobaciteial culture collection at National Institute for Environmental Studies (NIES).</title>
        <authorList>
            <person name="Hirose Y."/>
            <person name="Shimura Y."/>
            <person name="Fujisawa T."/>
            <person name="Nakamura Y."/>
            <person name="Kawachi M."/>
        </authorList>
    </citation>
    <scope>NUCLEOTIDE SEQUENCE [LARGE SCALE GENOMIC DNA]</scope>
    <source>
        <strain evidence="2 3">NIES-2135</strain>
        <plasmid evidence="3">Plasmid Plasmid2 dna</plasmid>
    </source>
</reference>
<dbReference type="InterPro" id="IPR003615">
    <property type="entry name" value="HNH_nuc"/>
</dbReference>
<dbReference type="Gene3D" id="1.10.30.50">
    <property type="match status" value="1"/>
</dbReference>
<sequence>MSLIPAGSVISTILKHDSKQTSYKIALLRAINDIVLMFPDLRNSNQAVAIPLRMLAERWVAYYWPFVQRDCSIWQGPRSFRDGVLRSDLSFRASLTILREQWEHLNRGLGKPSDGFFIVNELRVPRKRQTYPVSLLEAYDITISAIRRTIEQPIRYAGAGEWSVFDRPTRLDRLEATVVAVPSSRPHERCVVVSAELWQTFQSMSLWVEALCIHEWCLFSETVDEQAERGHIYSLLTDRPDNRRPLTWERNKIDLLILEGHTFICPWTHREITPGVAYDLDHLMPVSIYPINELWNLVPADPKFNSHVKRDRLPTIERLQQAQPYFELAYSQYSASESLSDVLREDAEIRFSQLQQDLFAASLAHAVADFIEQVAETRNLSRFG</sequence>
<accession>A0A1Z4JS60</accession>
<dbReference type="EMBL" id="AP018205">
    <property type="protein sequence ID" value="BAY59569.1"/>
    <property type="molecule type" value="Genomic_DNA"/>
</dbReference>
<evidence type="ECO:0000259" key="1">
    <source>
        <dbReference type="Pfam" id="PF13395"/>
    </source>
</evidence>
<dbReference type="AlphaFoldDB" id="A0A1Z4JS60"/>
<dbReference type="Pfam" id="PF13395">
    <property type="entry name" value="HNH_4"/>
    <property type="match status" value="1"/>
</dbReference>
<geneLocation type="plasmid" evidence="2">
    <name>plasmid2</name>
</geneLocation>
<proteinExistence type="predicted"/>
<organism evidence="2 3">
    <name type="scientific">Leptolyngbya boryana NIES-2135</name>
    <dbReference type="NCBI Taxonomy" id="1973484"/>
    <lineage>
        <taxon>Bacteria</taxon>
        <taxon>Bacillati</taxon>
        <taxon>Cyanobacteriota</taxon>
        <taxon>Cyanophyceae</taxon>
        <taxon>Leptolyngbyales</taxon>
        <taxon>Leptolyngbyaceae</taxon>
        <taxon>Leptolyngbya group</taxon>
        <taxon>Leptolyngbya</taxon>
    </lineage>
</organism>
<gene>
    <name evidence="2" type="ORF">NIES2135_64460</name>
</gene>
<protein>
    <recommendedName>
        <fullName evidence="1">HNH nuclease domain-containing protein</fullName>
    </recommendedName>
</protein>